<dbReference type="EMBL" id="QPEX01000044">
    <property type="protein sequence ID" value="RCS42073.1"/>
    <property type="molecule type" value="Genomic_DNA"/>
</dbReference>
<sequence>MIGYGLDTSMLSRVEIENLPAHELEILLEYGQDLLSPSELLGVQLFIQRIGGLQNARQAIDMLKQLEQCD</sequence>
<dbReference type="AlphaFoldDB" id="A0A368KNV7"/>
<protein>
    <submittedName>
        <fullName evidence="1">Uncharacterized protein</fullName>
    </submittedName>
</protein>
<organism evidence="1 2">
    <name type="scientific">Bremerella cremea</name>
    <dbReference type="NCBI Taxonomy" id="1031537"/>
    <lineage>
        <taxon>Bacteria</taxon>
        <taxon>Pseudomonadati</taxon>
        <taxon>Planctomycetota</taxon>
        <taxon>Planctomycetia</taxon>
        <taxon>Pirellulales</taxon>
        <taxon>Pirellulaceae</taxon>
        <taxon>Bremerella</taxon>
    </lineage>
</organism>
<gene>
    <name evidence="1" type="ORF">DTL42_19785</name>
</gene>
<reference evidence="1 2" key="1">
    <citation type="submission" date="2018-07" db="EMBL/GenBank/DDBJ databases">
        <title>Comparative genomes isolates from brazilian mangrove.</title>
        <authorList>
            <person name="De Araujo J.E."/>
            <person name="Taketani R.G."/>
            <person name="Silva M.C.P."/>
            <person name="Lourenco M.V."/>
            <person name="Oliveira V.M."/>
            <person name="Andreote F.D."/>
        </authorList>
    </citation>
    <scope>NUCLEOTIDE SEQUENCE [LARGE SCALE GENOMIC DNA]</scope>
    <source>
        <strain evidence="1 2">HEX PRIS-MGV</strain>
    </source>
</reference>
<proteinExistence type="predicted"/>
<comment type="caution">
    <text evidence="1">The sequence shown here is derived from an EMBL/GenBank/DDBJ whole genome shotgun (WGS) entry which is preliminary data.</text>
</comment>
<evidence type="ECO:0000313" key="1">
    <source>
        <dbReference type="EMBL" id="RCS42073.1"/>
    </source>
</evidence>
<evidence type="ECO:0000313" key="2">
    <source>
        <dbReference type="Proteomes" id="UP000253562"/>
    </source>
</evidence>
<name>A0A368KNV7_9BACT</name>
<dbReference type="Proteomes" id="UP000253562">
    <property type="component" value="Unassembled WGS sequence"/>
</dbReference>
<accession>A0A368KNV7</accession>